<keyword evidence="3" id="KW-1185">Reference proteome</keyword>
<accession>A0A941FB67</accession>
<dbReference type="Proteomes" id="UP000682308">
    <property type="component" value="Unassembled WGS sequence"/>
</dbReference>
<dbReference type="EMBL" id="JAGTPG010000002">
    <property type="protein sequence ID" value="MBR8641173.1"/>
    <property type="molecule type" value="Genomic_DNA"/>
</dbReference>
<proteinExistence type="predicted"/>
<comment type="caution">
    <text evidence="2">The sequence shown here is derived from an EMBL/GenBank/DDBJ whole genome shotgun (WGS) entry which is preliminary data.</text>
</comment>
<name>A0A941FB67_9ACTN</name>
<evidence type="ECO:0000256" key="1">
    <source>
        <dbReference type="SAM" id="SignalP"/>
    </source>
</evidence>
<keyword evidence="1" id="KW-0732">Signal</keyword>
<organism evidence="2 3">
    <name type="scientific">Streptomyces tuirus</name>
    <dbReference type="NCBI Taxonomy" id="68278"/>
    <lineage>
        <taxon>Bacteria</taxon>
        <taxon>Bacillati</taxon>
        <taxon>Actinomycetota</taxon>
        <taxon>Actinomycetes</taxon>
        <taxon>Kitasatosporales</taxon>
        <taxon>Streptomycetaceae</taxon>
        <taxon>Streptomyces</taxon>
    </lineage>
</organism>
<protein>
    <recommendedName>
        <fullName evidence="4">SH3b domain-containing protein</fullName>
    </recommendedName>
</protein>
<evidence type="ECO:0000313" key="2">
    <source>
        <dbReference type="EMBL" id="MBR8641173.1"/>
    </source>
</evidence>
<reference evidence="2 3" key="1">
    <citation type="submission" date="2021-04" db="EMBL/GenBank/DDBJ databases">
        <title>Characterization of the biosynthetic gene cluster of new lipopeptides with antitumor activity in the genome of the marine Streptomyces PHM034.</title>
        <authorList>
            <person name="Ceniceros A."/>
            <person name="Canedo L."/>
            <person name="Mendez C."/>
            <person name="Olano C."/>
            <person name="Schleissner C."/>
            <person name="Cuevas C."/>
            <person name="De La Calle F."/>
            <person name="Salas J.A."/>
        </authorList>
    </citation>
    <scope>NUCLEOTIDE SEQUENCE [LARGE SCALE GENOMIC DNA]</scope>
    <source>
        <strain evidence="2 3">PHM034</strain>
    </source>
</reference>
<sequence length="119" mass="12377">MSYKKAFASIAATTAVLGGLTMTGAAPASAAATAYGCGSTGHNNSNAVHRVVVGHLRNGPASSCPQTQSVRQGVKFHAWCGVYNKHGNFWVYGRVDGGQTKGWIFSENLTLDSGSVKIC</sequence>
<evidence type="ECO:0008006" key="4">
    <source>
        <dbReference type="Google" id="ProtNLM"/>
    </source>
</evidence>
<evidence type="ECO:0000313" key="3">
    <source>
        <dbReference type="Proteomes" id="UP000682308"/>
    </source>
</evidence>
<dbReference type="AlphaFoldDB" id="A0A941FB67"/>
<feature type="chain" id="PRO_5037718315" description="SH3b domain-containing protein" evidence="1">
    <location>
        <begin position="31"/>
        <end position="119"/>
    </location>
</feature>
<gene>
    <name evidence="2" type="ORF">KEF29_22260</name>
</gene>
<feature type="signal peptide" evidence="1">
    <location>
        <begin position="1"/>
        <end position="30"/>
    </location>
</feature>